<comment type="catalytic activity">
    <reaction evidence="6">
        <text>Hydrolyzes single-stranded DNA or mismatched double-stranded DNA and polynucleotides, releasing free uracil.</text>
        <dbReference type="EC" id="3.2.2.27"/>
    </reaction>
</comment>
<keyword evidence="9" id="KW-1185">Reference proteome</keyword>
<dbReference type="PROSITE" id="PS00130">
    <property type="entry name" value="U_DNA_GLYCOSYLASE"/>
    <property type="match status" value="1"/>
</dbReference>
<organism evidence="8 9">
    <name type="scientific">Salix udensis</name>
    <dbReference type="NCBI Taxonomy" id="889485"/>
    <lineage>
        <taxon>Eukaryota</taxon>
        <taxon>Viridiplantae</taxon>
        <taxon>Streptophyta</taxon>
        <taxon>Embryophyta</taxon>
        <taxon>Tracheophyta</taxon>
        <taxon>Spermatophyta</taxon>
        <taxon>Magnoliopsida</taxon>
        <taxon>eudicotyledons</taxon>
        <taxon>Gunneridae</taxon>
        <taxon>Pentapetalae</taxon>
        <taxon>rosids</taxon>
        <taxon>fabids</taxon>
        <taxon>Malpighiales</taxon>
        <taxon>Salicaceae</taxon>
        <taxon>Saliceae</taxon>
        <taxon>Salix</taxon>
    </lineage>
</organism>
<evidence type="ECO:0000313" key="8">
    <source>
        <dbReference type="EMBL" id="KAJ6432306.1"/>
    </source>
</evidence>
<comment type="caution">
    <text evidence="8">The sequence shown here is derived from an EMBL/GenBank/DDBJ whole genome shotgun (WGS) entry which is preliminary data.</text>
</comment>
<evidence type="ECO:0000256" key="2">
    <source>
        <dbReference type="ARBA" id="ARBA00022763"/>
    </source>
</evidence>
<dbReference type="SMART" id="SM00987">
    <property type="entry name" value="UreE_C"/>
    <property type="match status" value="1"/>
</dbReference>
<evidence type="ECO:0000256" key="4">
    <source>
        <dbReference type="ARBA" id="ARBA00023204"/>
    </source>
</evidence>
<feature type="active site" description="Proton acceptor" evidence="5">
    <location>
        <position position="127"/>
    </location>
</feature>
<dbReference type="SMART" id="SM00986">
    <property type="entry name" value="UDG"/>
    <property type="match status" value="1"/>
</dbReference>
<keyword evidence="2 6" id="KW-0227">DNA damage</keyword>
<dbReference type="SUPFAM" id="SSF52141">
    <property type="entry name" value="Uracil-DNA glycosylase-like"/>
    <property type="match status" value="1"/>
</dbReference>
<feature type="domain" description="Uracil-DNA glycosylase-like" evidence="7">
    <location>
        <begin position="112"/>
        <end position="273"/>
    </location>
</feature>
<evidence type="ECO:0000259" key="7">
    <source>
        <dbReference type="SMART" id="SM00986"/>
    </source>
</evidence>
<dbReference type="Proteomes" id="UP001162972">
    <property type="component" value="Chromosome 10"/>
</dbReference>
<gene>
    <name evidence="8" type="ORF">OIU84_019529</name>
</gene>
<name>A0AAD6KZ69_9ROSI</name>
<comment type="function">
    <text evidence="6">Excises uracil residues from the DNA which can arise as a result of misincorporation of dUMP residues by DNA polymerase or due to deamination of cytosine.</text>
</comment>
<dbReference type="Pfam" id="PF03167">
    <property type="entry name" value="UDG"/>
    <property type="match status" value="1"/>
</dbReference>
<accession>A0AAD6KZ69</accession>
<reference evidence="8 9" key="1">
    <citation type="journal article" date="2023" name="Int. J. Mol. Sci.">
        <title>De Novo Assembly and Annotation of 11 Diverse Shrub Willow (Salix) Genomes Reveals Novel Gene Organization in Sex-Linked Regions.</title>
        <authorList>
            <person name="Hyden B."/>
            <person name="Feng K."/>
            <person name="Yates T.B."/>
            <person name="Jawdy S."/>
            <person name="Cereghino C."/>
            <person name="Smart L.B."/>
            <person name="Muchero W."/>
        </authorList>
    </citation>
    <scope>NUCLEOTIDE SEQUENCE [LARGE SCALE GENOMIC DNA]</scope>
    <source>
        <tissue evidence="8">Shoot tip</tissue>
    </source>
</reference>
<comment type="similarity">
    <text evidence="1 6">Belongs to the uracil-DNA glycosylase (UDG) superfamily. UNG family.</text>
</comment>
<evidence type="ECO:0000256" key="6">
    <source>
        <dbReference type="RuleBase" id="RU003780"/>
    </source>
</evidence>
<dbReference type="InterPro" id="IPR005122">
    <property type="entry name" value="Uracil-DNA_glycosylase-like"/>
</dbReference>
<dbReference type="InterPro" id="IPR036895">
    <property type="entry name" value="Uracil-DNA_glycosylase-like_sf"/>
</dbReference>
<dbReference type="CDD" id="cd10027">
    <property type="entry name" value="UDG-F1-like"/>
    <property type="match status" value="1"/>
</dbReference>
<evidence type="ECO:0000256" key="5">
    <source>
        <dbReference type="PROSITE-ProRule" id="PRU10072"/>
    </source>
</evidence>
<keyword evidence="3 6" id="KW-0378">Hydrolase</keyword>
<dbReference type="NCBIfam" id="TIGR00628">
    <property type="entry name" value="ung"/>
    <property type="match status" value="1"/>
</dbReference>
<dbReference type="PANTHER" id="PTHR11264">
    <property type="entry name" value="URACIL-DNA GLYCOSYLASE"/>
    <property type="match status" value="1"/>
</dbReference>
<evidence type="ECO:0000256" key="3">
    <source>
        <dbReference type="ARBA" id="ARBA00022801"/>
    </source>
</evidence>
<evidence type="ECO:0000256" key="1">
    <source>
        <dbReference type="ARBA" id="ARBA00008184"/>
    </source>
</evidence>
<protein>
    <recommendedName>
        <fullName evidence="6">Uracil-DNA glycosylase</fullName>
        <ecNumber evidence="6">3.2.2.27</ecNumber>
    </recommendedName>
</protein>
<proteinExistence type="inferred from homology"/>
<dbReference type="Gene3D" id="3.40.470.10">
    <property type="entry name" value="Uracil-DNA glycosylase-like domain"/>
    <property type="match status" value="1"/>
</dbReference>
<dbReference type="InterPro" id="IPR018085">
    <property type="entry name" value="Ura-DNA_Glyclase_AS"/>
</dbReference>
<dbReference type="InterPro" id="IPR002043">
    <property type="entry name" value="UDG_fam1"/>
</dbReference>
<dbReference type="GO" id="GO:0004844">
    <property type="term" value="F:uracil DNA N-glycosylase activity"/>
    <property type="evidence" value="ECO:0007669"/>
    <property type="project" value="UniProtKB-UniRule"/>
</dbReference>
<evidence type="ECO:0000313" key="9">
    <source>
        <dbReference type="Proteomes" id="UP001162972"/>
    </source>
</evidence>
<dbReference type="NCBIfam" id="NF003592">
    <property type="entry name" value="PRK05254.1-5"/>
    <property type="match status" value="1"/>
</dbReference>
<dbReference type="NCBIfam" id="NF003589">
    <property type="entry name" value="PRK05254.1-2"/>
    <property type="match status" value="1"/>
</dbReference>
<dbReference type="GO" id="GO:0097510">
    <property type="term" value="P:base-excision repair, AP site formation via deaminated base removal"/>
    <property type="evidence" value="ECO:0007669"/>
    <property type="project" value="TreeGrafter"/>
</dbReference>
<dbReference type="NCBIfam" id="NF003588">
    <property type="entry name" value="PRK05254.1-1"/>
    <property type="match status" value="1"/>
</dbReference>
<dbReference type="PANTHER" id="PTHR11264:SF0">
    <property type="entry name" value="URACIL-DNA GLYCOSYLASE"/>
    <property type="match status" value="1"/>
</dbReference>
<dbReference type="EC" id="3.2.2.27" evidence="6"/>
<keyword evidence="4 6" id="KW-0234">DNA repair</keyword>
<dbReference type="EMBL" id="JAPFFJ010000003">
    <property type="protein sequence ID" value="KAJ6432306.1"/>
    <property type="molecule type" value="Genomic_DNA"/>
</dbReference>
<sequence>MAASSKAIMNILQPAKRRKLCSSSPSPTDPLNLLNKSLSAKSTSSDLTPDQITRIELNKLRAKSKLNLKTLFSTSLRFQRFLRACETRGTVGGGHVARAIYPPQHLIFNALNSTPFNTLKAVIIGQDPYHGPGQAMGLSFSVPQGLKAPSSLVNIFKELKQDLGCTIPSHGNLEKWAIQGVLLLNTVLTVRNHQANSHSKKGWEHFTDAVIKTISQKKEGVVFLLWGNSAQEKSKYILVESTGSEACIRLDICSPNGKHFCLLGHLAANPNAA</sequence>
<dbReference type="AlphaFoldDB" id="A0AAD6KZ69"/>